<proteinExistence type="predicted"/>
<feature type="signal peptide" evidence="1">
    <location>
        <begin position="1"/>
        <end position="22"/>
    </location>
</feature>
<name>A0AAU7V6D2_9ACTO</name>
<dbReference type="AlphaFoldDB" id="A0AAU7V6D2"/>
<dbReference type="EMBL" id="CP138335">
    <property type="protein sequence ID" value="XBW07821.1"/>
    <property type="molecule type" value="Genomic_DNA"/>
</dbReference>
<gene>
    <name evidence="2" type="ORF">SAC06_09275</name>
</gene>
<feature type="chain" id="PRO_5043840349" description="Secreted protein" evidence="1">
    <location>
        <begin position="23"/>
        <end position="213"/>
    </location>
</feature>
<dbReference type="RefSeq" id="WP_350258022.1">
    <property type="nucleotide sequence ID" value="NZ_CP138335.1"/>
</dbReference>
<evidence type="ECO:0008006" key="3">
    <source>
        <dbReference type="Google" id="ProtNLM"/>
    </source>
</evidence>
<accession>A0AAU7V6D2</accession>
<keyword evidence="1" id="KW-0732">Signal</keyword>
<reference evidence="2" key="1">
    <citation type="submission" date="2023-11" db="EMBL/GenBank/DDBJ databases">
        <title>Scrofimicrobium hongkongense sp. nov., isolated from a patient with peritonitis.</title>
        <authorList>
            <person name="Lao H.Y."/>
            <person name="Wong A.Y.P."/>
            <person name="Ng T.L."/>
            <person name="Wong R.Y.L."/>
            <person name="Yau M.C.Y."/>
            <person name="Lam J.Y.W."/>
            <person name="Siu G.K.H."/>
        </authorList>
    </citation>
    <scope>NUCLEOTIDE SEQUENCE</scope>
    <source>
        <strain evidence="2">R131</strain>
    </source>
</reference>
<dbReference type="KEGG" id="sapp:SAC06_09275"/>
<sequence>MFAPLRFALVAALAAAGGLTSASSTQNGSALDVLPACIQSDPTTQQPYWVGEPEAQVSRLGLELQDLADQHPDEIRGVSYCTHYEGVVVFVTDRASDETKAALAEAAGRYPGVPASIEQGGLSLTELTSALATLSSNGLQLPGIGWYGPNLVTGGIDIGADPNLVNLDQLRQTLTASLSQIGVEVPLNLIPEAGVATNSVSTGVEQGAGTNAD</sequence>
<evidence type="ECO:0000256" key="1">
    <source>
        <dbReference type="SAM" id="SignalP"/>
    </source>
</evidence>
<evidence type="ECO:0000313" key="2">
    <source>
        <dbReference type="EMBL" id="XBW07821.1"/>
    </source>
</evidence>
<protein>
    <recommendedName>
        <fullName evidence="3">Secreted protein</fullName>
    </recommendedName>
</protein>
<organism evidence="2">
    <name type="scientific">Scrofimicrobium appendicitidis</name>
    <dbReference type="NCBI Taxonomy" id="3079930"/>
    <lineage>
        <taxon>Bacteria</taxon>
        <taxon>Bacillati</taxon>
        <taxon>Actinomycetota</taxon>
        <taxon>Actinomycetes</taxon>
        <taxon>Actinomycetales</taxon>
        <taxon>Actinomycetaceae</taxon>
        <taxon>Scrofimicrobium</taxon>
    </lineage>
</organism>